<reference evidence="3" key="1">
    <citation type="submission" date="2022-08" db="EMBL/GenBank/DDBJ databases">
        <title>Alicyclobacillus dauci DSM2870, complete genome.</title>
        <authorList>
            <person name="Wang Q."/>
            <person name="Cai R."/>
            <person name="Wang Z."/>
        </authorList>
    </citation>
    <scope>NUCLEOTIDE SEQUENCE</scope>
    <source>
        <strain evidence="3">DSM 28700</strain>
    </source>
</reference>
<evidence type="ECO:0000256" key="1">
    <source>
        <dbReference type="ARBA" id="ARBA00023125"/>
    </source>
</evidence>
<dbReference type="Pfam" id="PF13411">
    <property type="entry name" value="MerR_1"/>
    <property type="match status" value="1"/>
</dbReference>
<dbReference type="PANTHER" id="PTHR30204">
    <property type="entry name" value="REDOX-CYCLING DRUG-SENSING TRANSCRIPTIONAL ACTIVATOR SOXR"/>
    <property type="match status" value="1"/>
</dbReference>
<keyword evidence="4" id="KW-1185">Reference proteome</keyword>
<dbReference type="Gene3D" id="1.10.1660.10">
    <property type="match status" value="1"/>
</dbReference>
<dbReference type="RefSeq" id="WP_268046995.1">
    <property type="nucleotide sequence ID" value="NZ_CP104064.1"/>
</dbReference>
<keyword evidence="1" id="KW-0238">DNA-binding</keyword>
<gene>
    <name evidence="3" type="ORF">NZD86_21415</name>
</gene>
<organism evidence="3 4">
    <name type="scientific">Alicyclobacillus dauci</name>
    <dbReference type="NCBI Taxonomy" id="1475485"/>
    <lineage>
        <taxon>Bacteria</taxon>
        <taxon>Bacillati</taxon>
        <taxon>Bacillota</taxon>
        <taxon>Bacilli</taxon>
        <taxon>Bacillales</taxon>
        <taxon>Alicyclobacillaceae</taxon>
        <taxon>Alicyclobacillus</taxon>
    </lineage>
</organism>
<dbReference type="InterPro" id="IPR009061">
    <property type="entry name" value="DNA-bd_dom_put_sf"/>
</dbReference>
<dbReference type="InterPro" id="IPR000551">
    <property type="entry name" value="MerR-type_HTH_dom"/>
</dbReference>
<dbReference type="Proteomes" id="UP001164803">
    <property type="component" value="Chromosome"/>
</dbReference>
<dbReference type="SMART" id="SM00422">
    <property type="entry name" value="HTH_MERR"/>
    <property type="match status" value="1"/>
</dbReference>
<dbReference type="PROSITE" id="PS50937">
    <property type="entry name" value="HTH_MERR_2"/>
    <property type="match status" value="1"/>
</dbReference>
<protein>
    <submittedName>
        <fullName evidence="3">MerR family transcriptional regulator</fullName>
    </submittedName>
</protein>
<evidence type="ECO:0000313" key="3">
    <source>
        <dbReference type="EMBL" id="WAH39308.1"/>
    </source>
</evidence>
<dbReference type="InterPro" id="IPR047057">
    <property type="entry name" value="MerR_fam"/>
</dbReference>
<dbReference type="EMBL" id="CP104064">
    <property type="protein sequence ID" value="WAH39308.1"/>
    <property type="molecule type" value="Genomic_DNA"/>
</dbReference>
<evidence type="ECO:0000313" key="4">
    <source>
        <dbReference type="Proteomes" id="UP001164803"/>
    </source>
</evidence>
<evidence type="ECO:0000259" key="2">
    <source>
        <dbReference type="PROSITE" id="PS50937"/>
    </source>
</evidence>
<feature type="domain" description="HTH merR-type" evidence="2">
    <location>
        <begin position="5"/>
        <end position="75"/>
    </location>
</feature>
<proteinExistence type="predicted"/>
<sequence length="145" mass="16750">MASQELTVEMVVQRLGITPRTLHYYEEVGLISPVRRTSGGHRLYDDRTVAQLEQIMRLKETLGYSLQEIKQVLSVEEAMDSYRQDLGGNLTVEERRKILESSVQMLGDLVRQIDTKVGRLVQMKDAYQVRIVRAQEMIQELQDDP</sequence>
<accession>A0ABY6Z8Q7</accession>
<name>A0ABY6Z8Q7_9BACL</name>
<dbReference type="PANTHER" id="PTHR30204:SF58">
    <property type="entry name" value="HTH-TYPE TRANSCRIPTIONAL REGULATOR YFMP"/>
    <property type="match status" value="1"/>
</dbReference>
<dbReference type="SUPFAM" id="SSF46955">
    <property type="entry name" value="Putative DNA-binding domain"/>
    <property type="match status" value="1"/>
</dbReference>